<dbReference type="Pfam" id="PF02567">
    <property type="entry name" value="PhzC-PhzF"/>
    <property type="match status" value="1"/>
</dbReference>
<reference evidence="1 2" key="1">
    <citation type="submission" date="2024-01" db="EMBL/GenBank/DDBJ databases">
        <title>Complete genome of Cladobotryum mycophilum ATHUM6906.</title>
        <authorList>
            <person name="Christinaki A.C."/>
            <person name="Myridakis A.I."/>
            <person name="Kouvelis V.N."/>
        </authorList>
    </citation>
    <scope>NUCLEOTIDE SEQUENCE [LARGE SCALE GENOMIC DNA]</scope>
    <source>
        <strain evidence="1 2">ATHUM6906</strain>
    </source>
</reference>
<sequence>MSTEDPATGSAAGPLSAYLYQHEHLVLVDGSARIEVHQGHVVGRECVIHVVLTKDASQGLEVLNVNLISGGCLVSSGRLVAPDASTEF</sequence>
<dbReference type="SUPFAM" id="SSF54506">
    <property type="entry name" value="Diaminopimelate epimerase-like"/>
    <property type="match status" value="1"/>
</dbReference>
<dbReference type="Gene3D" id="3.10.310.10">
    <property type="entry name" value="Diaminopimelate Epimerase, Chain A, domain 1"/>
    <property type="match status" value="1"/>
</dbReference>
<dbReference type="Proteomes" id="UP001338125">
    <property type="component" value="Unassembled WGS sequence"/>
</dbReference>
<gene>
    <name evidence="1" type="ORF">PT974_10968</name>
</gene>
<protein>
    <submittedName>
        <fullName evidence="1">Uncharacterized protein</fullName>
    </submittedName>
</protein>
<name>A0ABR0SBV8_9HYPO</name>
<dbReference type="InterPro" id="IPR003719">
    <property type="entry name" value="Phenazine_PhzF-like"/>
</dbReference>
<evidence type="ECO:0000313" key="2">
    <source>
        <dbReference type="Proteomes" id="UP001338125"/>
    </source>
</evidence>
<evidence type="ECO:0000313" key="1">
    <source>
        <dbReference type="EMBL" id="KAK5989449.1"/>
    </source>
</evidence>
<organism evidence="1 2">
    <name type="scientific">Cladobotryum mycophilum</name>
    <dbReference type="NCBI Taxonomy" id="491253"/>
    <lineage>
        <taxon>Eukaryota</taxon>
        <taxon>Fungi</taxon>
        <taxon>Dikarya</taxon>
        <taxon>Ascomycota</taxon>
        <taxon>Pezizomycotina</taxon>
        <taxon>Sordariomycetes</taxon>
        <taxon>Hypocreomycetidae</taxon>
        <taxon>Hypocreales</taxon>
        <taxon>Hypocreaceae</taxon>
        <taxon>Cladobotryum</taxon>
    </lineage>
</organism>
<proteinExistence type="predicted"/>
<accession>A0ABR0SBV8</accession>
<comment type="caution">
    <text evidence="1">The sequence shown here is derived from an EMBL/GenBank/DDBJ whole genome shotgun (WGS) entry which is preliminary data.</text>
</comment>
<keyword evidence="2" id="KW-1185">Reference proteome</keyword>
<dbReference type="EMBL" id="JAVFKD010000015">
    <property type="protein sequence ID" value="KAK5989449.1"/>
    <property type="molecule type" value="Genomic_DNA"/>
</dbReference>